<evidence type="ECO:0000313" key="3">
    <source>
        <dbReference type="Proteomes" id="UP000265520"/>
    </source>
</evidence>
<feature type="compositionally biased region" description="Low complexity" evidence="1">
    <location>
        <begin position="36"/>
        <end position="74"/>
    </location>
</feature>
<feature type="compositionally biased region" description="Basic and acidic residues" evidence="1">
    <location>
        <begin position="203"/>
        <end position="213"/>
    </location>
</feature>
<name>A0A392MX50_9FABA</name>
<feature type="compositionally biased region" description="Basic and acidic residues" evidence="1">
    <location>
        <begin position="81"/>
        <end position="94"/>
    </location>
</feature>
<evidence type="ECO:0000256" key="1">
    <source>
        <dbReference type="SAM" id="MobiDB-lite"/>
    </source>
</evidence>
<feature type="compositionally biased region" description="Basic residues" evidence="1">
    <location>
        <begin position="189"/>
        <end position="202"/>
    </location>
</feature>
<accession>A0A392MX50</accession>
<comment type="caution">
    <text evidence="2">The sequence shown here is derived from an EMBL/GenBank/DDBJ whole genome shotgun (WGS) entry which is preliminary data.</text>
</comment>
<reference evidence="2 3" key="1">
    <citation type="journal article" date="2018" name="Front. Plant Sci.">
        <title>Red Clover (Trifolium pratense) and Zigzag Clover (T. medium) - A Picture of Genomic Similarities and Differences.</title>
        <authorList>
            <person name="Dluhosova J."/>
            <person name="Istvanek J."/>
            <person name="Nedelnik J."/>
            <person name="Repkova J."/>
        </authorList>
    </citation>
    <scope>NUCLEOTIDE SEQUENCE [LARGE SCALE GENOMIC DNA]</scope>
    <source>
        <strain evidence="3">cv. 10/8</strain>
        <tissue evidence="2">Leaf</tissue>
    </source>
</reference>
<dbReference type="EMBL" id="LXQA010020070">
    <property type="protein sequence ID" value="MCH91278.1"/>
    <property type="molecule type" value="Genomic_DNA"/>
</dbReference>
<evidence type="ECO:0000313" key="2">
    <source>
        <dbReference type="EMBL" id="MCH91278.1"/>
    </source>
</evidence>
<proteinExistence type="predicted"/>
<dbReference type="AlphaFoldDB" id="A0A392MX50"/>
<protein>
    <recommendedName>
        <fullName evidence="4">Retrotransposon gag domain-containing protein</fullName>
    </recommendedName>
</protein>
<sequence length="219" mass="24542">MTDNHVQNNLYNTLQDETSSQLRQTAQHSTRTNAIVNTNGNNCRVNNGTHPVRPNGNQNANGQGNDNNGNNGNNRRGGRGRNSEDPASDDHGSSGDHPILESIIPRALEKPPKLETYDGSTDPNEHVEHIDTVLDYYQARGPIKCKLFVLTLEGATMTWFKGQRKCMTCYPVHNTTSTMKRKCSEKGQRKTRIRQGRKKNPKKKEDGKTREETTSATLR</sequence>
<feature type="compositionally biased region" description="Polar residues" evidence="1">
    <location>
        <begin position="15"/>
        <end position="35"/>
    </location>
</feature>
<evidence type="ECO:0008006" key="4">
    <source>
        <dbReference type="Google" id="ProtNLM"/>
    </source>
</evidence>
<feature type="region of interest" description="Disordered" evidence="1">
    <location>
        <begin position="15"/>
        <end position="125"/>
    </location>
</feature>
<dbReference type="Proteomes" id="UP000265520">
    <property type="component" value="Unassembled WGS sequence"/>
</dbReference>
<organism evidence="2 3">
    <name type="scientific">Trifolium medium</name>
    <dbReference type="NCBI Taxonomy" id="97028"/>
    <lineage>
        <taxon>Eukaryota</taxon>
        <taxon>Viridiplantae</taxon>
        <taxon>Streptophyta</taxon>
        <taxon>Embryophyta</taxon>
        <taxon>Tracheophyta</taxon>
        <taxon>Spermatophyta</taxon>
        <taxon>Magnoliopsida</taxon>
        <taxon>eudicotyledons</taxon>
        <taxon>Gunneridae</taxon>
        <taxon>Pentapetalae</taxon>
        <taxon>rosids</taxon>
        <taxon>fabids</taxon>
        <taxon>Fabales</taxon>
        <taxon>Fabaceae</taxon>
        <taxon>Papilionoideae</taxon>
        <taxon>50 kb inversion clade</taxon>
        <taxon>NPAAA clade</taxon>
        <taxon>Hologalegina</taxon>
        <taxon>IRL clade</taxon>
        <taxon>Trifolieae</taxon>
        <taxon>Trifolium</taxon>
    </lineage>
</organism>
<keyword evidence="3" id="KW-1185">Reference proteome</keyword>
<feature type="region of interest" description="Disordered" evidence="1">
    <location>
        <begin position="177"/>
        <end position="219"/>
    </location>
</feature>
<feature type="compositionally biased region" description="Basic and acidic residues" evidence="1">
    <location>
        <begin position="107"/>
        <end position="116"/>
    </location>
</feature>